<protein>
    <submittedName>
        <fullName evidence="3">DUF2092 domain-containing protein</fullName>
    </submittedName>
</protein>
<feature type="region of interest" description="Disordered" evidence="1">
    <location>
        <begin position="255"/>
        <end position="307"/>
    </location>
</feature>
<feature type="compositionally biased region" description="Low complexity" evidence="1">
    <location>
        <begin position="263"/>
        <end position="277"/>
    </location>
</feature>
<organism evidence="3 4">
    <name type="scientific">Georgenia subflava</name>
    <dbReference type="NCBI Taxonomy" id="1622177"/>
    <lineage>
        <taxon>Bacteria</taxon>
        <taxon>Bacillati</taxon>
        <taxon>Actinomycetota</taxon>
        <taxon>Actinomycetes</taxon>
        <taxon>Micrococcales</taxon>
        <taxon>Bogoriellaceae</taxon>
        <taxon>Georgenia</taxon>
    </lineage>
</organism>
<name>A0A6N7EK20_9MICO</name>
<dbReference type="OrthoDB" id="4822274at2"/>
<reference evidence="3 4" key="1">
    <citation type="submission" date="2019-10" db="EMBL/GenBank/DDBJ databases">
        <title>Georgenia wutianyii sp. nov. and Georgenia yuyongxinii sp. nov. isolated from plateau pika (Ochotona curzoniae) in the Qinghai-Tibet plateau of China.</title>
        <authorList>
            <person name="Tian Z."/>
        </authorList>
    </citation>
    <scope>NUCLEOTIDE SEQUENCE [LARGE SCALE GENOMIC DNA]</scope>
    <source>
        <strain evidence="3 4">JCM 19765</strain>
    </source>
</reference>
<proteinExistence type="predicted"/>
<dbReference type="PANTHER" id="PTHR37507:SF2">
    <property type="entry name" value="SPORULATION PROTEIN YDCC"/>
    <property type="match status" value="1"/>
</dbReference>
<comment type="caution">
    <text evidence="3">The sequence shown here is derived from an EMBL/GenBank/DDBJ whole genome shotgun (WGS) entry which is preliminary data.</text>
</comment>
<dbReference type="Proteomes" id="UP000437709">
    <property type="component" value="Unassembled WGS sequence"/>
</dbReference>
<sequence>MARWYRWLPAAAVPAVVGAVAITSTAGAADLPDKSPEEILAMMGEHSVEAFSGSFEQTSDLGLPELPGGLAGDDADAASQALELVTGSHTGRVYVGEADTMRVQVMDAFAERDLVVNGQDAWVYDSADNSALHLTLPERVDGRAHEMSGDVPTPQELAEHVVDAVEPSTELTVAQDVSVAGRDAYELVLTPRTDATLVGSVAIAVDGETGFPLRVTVNAVGQEDPAFELGYTSFDLGEPAASLFEFTPPAGADVEEKTVPDLAGPGAMARPAPGTAPHGSDKTGPHRPDTAAPHGPHPSDGSAPMVDGEGWESVVVLPTADELTSDPMLAQLTRAVDGGRLLSTALVNVLVTDDGRVLIGSVTLERLQAVAGS</sequence>
<dbReference type="PANTHER" id="PTHR37507">
    <property type="entry name" value="SPORULATION PROTEIN YDCC"/>
    <property type="match status" value="1"/>
</dbReference>
<accession>A0A6N7EK20</accession>
<evidence type="ECO:0000313" key="4">
    <source>
        <dbReference type="Proteomes" id="UP000437709"/>
    </source>
</evidence>
<dbReference type="AlphaFoldDB" id="A0A6N7EK20"/>
<evidence type="ECO:0000256" key="1">
    <source>
        <dbReference type="SAM" id="MobiDB-lite"/>
    </source>
</evidence>
<feature type="chain" id="PRO_5026997464" evidence="2">
    <location>
        <begin position="29"/>
        <end position="373"/>
    </location>
</feature>
<feature type="compositionally biased region" description="Basic and acidic residues" evidence="1">
    <location>
        <begin position="279"/>
        <end position="289"/>
    </location>
</feature>
<gene>
    <name evidence="3" type="ORF">GB881_08745</name>
</gene>
<feature type="signal peptide" evidence="2">
    <location>
        <begin position="1"/>
        <end position="28"/>
    </location>
</feature>
<dbReference type="InterPro" id="IPR052944">
    <property type="entry name" value="Sporulation_related"/>
</dbReference>
<keyword evidence="2" id="KW-0732">Signal</keyword>
<evidence type="ECO:0000256" key="2">
    <source>
        <dbReference type="SAM" id="SignalP"/>
    </source>
</evidence>
<dbReference type="Gene3D" id="2.50.20.10">
    <property type="entry name" value="Lipoprotein localisation LolA/LolB/LppX"/>
    <property type="match status" value="1"/>
</dbReference>
<dbReference type="InterPro" id="IPR029046">
    <property type="entry name" value="LolA/LolB/LppX"/>
</dbReference>
<dbReference type="EMBL" id="WHPC01000027">
    <property type="protein sequence ID" value="MPV37137.1"/>
    <property type="molecule type" value="Genomic_DNA"/>
</dbReference>
<dbReference type="SUPFAM" id="SSF89392">
    <property type="entry name" value="Prokaryotic lipoproteins and lipoprotein localization factors"/>
    <property type="match status" value="1"/>
</dbReference>
<evidence type="ECO:0000313" key="3">
    <source>
        <dbReference type="EMBL" id="MPV37137.1"/>
    </source>
</evidence>
<dbReference type="RefSeq" id="WP_152195942.1">
    <property type="nucleotide sequence ID" value="NZ_VUKD01000004.1"/>
</dbReference>
<keyword evidence="4" id="KW-1185">Reference proteome</keyword>